<dbReference type="AlphaFoldDB" id="A0AAV5KMU6"/>
<protein>
    <submittedName>
        <fullName evidence="4">Uncharacterized protein</fullName>
    </submittedName>
</protein>
<keyword evidence="3" id="KW-0012">Acyltransferase</keyword>
<dbReference type="Pfam" id="PF02458">
    <property type="entry name" value="Transferase"/>
    <property type="match status" value="1"/>
</dbReference>
<name>A0AAV5KMU6_9ROSI</name>
<dbReference type="PANTHER" id="PTHR31623">
    <property type="entry name" value="F21J9.9"/>
    <property type="match status" value="1"/>
</dbReference>
<keyword evidence="5" id="KW-1185">Reference proteome</keyword>
<reference evidence="4 5" key="1">
    <citation type="journal article" date="2021" name="Commun. Biol.">
        <title>The genome of Shorea leprosula (Dipterocarpaceae) highlights the ecological relevance of drought in aseasonal tropical rainforests.</title>
        <authorList>
            <person name="Ng K.K.S."/>
            <person name="Kobayashi M.J."/>
            <person name="Fawcett J.A."/>
            <person name="Hatakeyama M."/>
            <person name="Paape T."/>
            <person name="Ng C.H."/>
            <person name="Ang C.C."/>
            <person name="Tnah L.H."/>
            <person name="Lee C.T."/>
            <person name="Nishiyama T."/>
            <person name="Sese J."/>
            <person name="O'Brien M.J."/>
            <person name="Copetti D."/>
            <person name="Mohd Noor M.I."/>
            <person name="Ong R.C."/>
            <person name="Putra M."/>
            <person name="Sireger I.Z."/>
            <person name="Indrioko S."/>
            <person name="Kosugi Y."/>
            <person name="Izuno A."/>
            <person name="Isagi Y."/>
            <person name="Lee S.L."/>
            <person name="Shimizu K.K."/>
        </authorList>
    </citation>
    <scope>NUCLEOTIDE SEQUENCE [LARGE SCALE GENOMIC DNA]</scope>
    <source>
        <strain evidence="4">214</strain>
    </source>
</reference>
<keyword evidence="2" id="KW-0808">Transferase</keyword>
<dbReference type="Gene3D" id="3.30.559.10">
    <property type="entry name" value="Chloramphenicol acetyltransferase-like domain"/>
    <property type="match status" value="2"/>
</dbReference>
<proteinExistence type="inferred from homology"/>
<evidence type="ECO:0000313" key="4">
    <source>
        <dbReference type="EMBL" id="GKV25914.1"/>
    </source>
</evidence>
<dbReference type="EMBL" id="BPVZ01000070">
    <property type="protein sequence ID" value="GKV25914.1"/>
    <property type="molecule type" value="Genomic_DNA"/>
</dbReference>
<comment type="caution">
    <text evidence="4">The sequence shown here is derived from an EMBL/GenBank/DDBJ whole genome shotgun (WGS) entry which is preliminary data.</text>
</comment>
<evidence type="ECO:0000313" key="5">
    <source>
        <dbReference type="Proteomes" id="UP001054252"/>
    </source>
</evidence>
<gene>
    <name evidence="4" type="ORF">SLEP1_g35290</name>
</gene>
<sequence>MVLVVQEQWLLVKLLEGTIGPISREKQVDISGGLLLRLKVPRWMLQATWSILTMGSRGNCNHANKLSGMPAINTDGISRPTLSLKPVNLRKMLNPPLPDNSLGNLSWLTACTHNSTEKEMELPSFEQKRVGELVSETGAEVYGFTNWLNLGLNEIDFGWGKPIWVGFLGEVHSPFCSITVFKELGKNSAVEAWITLEEEKMSVLENNPEFLAFASPNPSILAVE</sequence>
<dbReference type="PANTHER" id="PTHR31623:SF36">
    <property type="entry name" value="STEMMADENINE O-ACETYLTRANSFERASE-LIKE"/>
    <property type="match status" value="1"/>
</dbReference>
<evidence type="ECO:0000256" key="2">
    <source>
        <dbReference type="ARBA" id="ARBA00022679"/>
    </source>
</evidence>
<organism evidence="4 5">
    <name type="scientific">Rubroshorea leprosula</name>
    <dbReference type="NCBI Taxonomy" id="152421"/>
    <lineage>
        <taxon>Eukaryota</taxon>
        <taxon>Viridiplantae</taxon>
        <taxon>Streptophyta</taxon>
        <taxon>Embryophyta</taxon>
        <taxon>Tracheophyta</taxon>
        <taxon>Spermatophyta</taxon>
        <taxon>Magnoliopsida</taxon>
        <taxon>eudicotyledons</taxon>
        <taxon>Gunneridae</taxon>
        <taxon>Pentapetalae</taxon>
        <taxon>rosids</taxon>
        <taxon>malvids</taxon>
        <taxon>Malvales</taxon>
        <taxon>Dipterocarpaceae</taxon>
        <taxon>Rubroshorea</taxon>
    </lineage>
</organism>
<evidence type="ECO:0000256" key="3">
    <source>
        <dbReference type="ARBA" id="ARBA00023315"/>
    </source>
</evidence>
<accession>A0AAV5KMU6</accession>
<dbReference type="GO" id="GO:0016746">
    <property type="term" value="F:acyltransferase activity"/>
    <property type="evidence" value="ECO:0007669"/>
    <property type="project" value="UniProtKB-KW"/>
</dbReference>
<dbReference type="InterPro" id="IPR023213">
    <property type="entry name" value="CAT-like_dom_sf"/>
</dbReference>
<comment type="similarity">
    <text evidence="1">Belongs to the plant acyltransferase family.</text>
</comment>
<dbReference type="Proteomes" id="UP001054252">
    <property type="component" value="Unassembled WGS sequence"/>
</dbReference>
<evidence type="ECO:0000256" key="1">
    <source>
        <dbReference type="ARBA" id="ARBA00009861"/>
    </source>
</evidence>